<comment type="subcellular location">
    <subcellularLocation>
        <location evidence="2 7">Nucleus</location>
    </subcellularLocation>
</comment>
<dbReference type="GO" id="GO:0000981">
    <property type="term" value="F:DNA-binding transcription factor activity, RNA polymerase II-specific"/>
    <property type="evidence" value="ECO:0007669"/>
    <property type="project" value="InterPro"/>
</dbReference>
<feature type="region of interest" description="Disordered" evidence="8">
    <location>
        <begin position="153"/>
        <end position="178"/>
    </location>
</feature>
<evidence type="ECO:0000313" key="11">
    <source>
        <dbReference type="Proteomes" id="UP001228049"/>
    </source>
</evidence>
<evidence type="ECO:0000256" key="1">
    <source>
        <dbReference type="ARBA" id="ARBA00003263"/>
    </source>
</evidence>
<comment type="similarity">
    <text evidence="3">Belongs to the TALE/IRO homeobox family.</text>
</comment>
<reference evidence="10" key="1">
    <citation type="submission" date="2023-04" db="EMBL/GenBank/DDBJ databases">
        <title>Chromosome-level genome of Chaenocephalus aceratus.</title>
        <authorList>
            <person name="Park H."/>
        </authorList>
    </citation>
    <scope>NUCLEOTIDE SEQUENCE</scope>
    <source>
        <strain evidence="10">DE</strain>
        <tissue evidence="10">Muscle</tissue>
    </source>
</reference>
<dbReference type="PROSITE" id="PS50071">
    <property type="entry name" value="HOMEOBOX_2"/>
    <property type="match status" value="1"/>
</dbReference>
<dbReference type="GO" id="GO:0030182">
    <property type="term" value="P:neuron differentiation"/>
    <property type="evidence" value="ECO:0007669"/>
    <property type="project" value="TreeGrafter"/>
</dbReference>
<dbReference type="SMART" id="SM00548">
    <property type="entry name" value="IRO"/>
    <property type="match status" value="1"/>
</dbReference>
<comment type="function">
    <text evidence="1">Sequence-specific transcription factor which is part of a developmental regulatory system that provides cells with specific positional identities on the anterior-posterior axis.</text>
</comment>
<dbReference type="FunFam" id="1.10.10.60:FF:000003">
    <property type="entry name" value="Iroquois-class homeobox protein IRX"/>
    <property type="match status" value="1"/>
</dbReference>
<evidence type="ECO:0000259" key="9">
    <source>
        <dbReference type="PROSITE" id="PS50071"/>
    </source>
</evidence>
<dbReference type="PANTHER" id="PTHR11211:SF40">
    <property type="entry name" value="MIRROR, ISOFORM C"/>
    <property type="match status" value="1"/>
</dbReference>
<protein>
    <submittedName>
        <fullName evidence="10">Iroquois-class homeodomain protein irx-5</fullName>
    </submittedName>
</protein>
<feature type="DNA-binding region" description="Homeobox" evidence="7">
    <location>
        <begin position="28"/>
        <end position="84"/>
    </location>
</feature>
<keyword evidence="11" id="KW-1185">Reference proteome</keyword>
<dbReference type="Proteomes" id="UP001228049">
    <property type="component" value="Unassembled WGS sequence"/>
</dbReference>
<dbReference type="SMART" id="SM00389">
    <property type="entry name" value="HOX"/>
    <property type="match status" value="1"/>
</dbReference>
<feature type="non-terminal residue" evidence="10">
    <location>
        <position position="337"/>
    </location>
</feature>
<dbReference type="GO" id="GO:0048468">
    <property type="term" value="P:cell development"/>
    <property type="evidence" value="ECO:0007669"/>
    <property type="project" value="TreeGrafter"/>
</dbReference>
<keyword evidence="4 7" id="KW-0238">DNA-binding</keyword>
<accession>A0AAD9F0T2</accession>
<gene>
    <name evidence="10" type="ORF">KUDE01_024556</name>
</gene>
<dbReference type="InterPro" id="IPR003893">
    <property type="entry name" value="Iroquois_homeo"/>
</dbReference>
<feature type="domain" description="Homeobox" evidence="9">
    <location>
        <begin position="26"/>
        <end position="83"/>
    </location>
</feature>
<dbReference type="PANTHER" id="PTHR11211">
    <property type="entry name" value="IROQUOIS-CLASS HOMEODOMAIN PROTEIN IRX"/>
    <property type="match status" value="1"/>
</dbReference>
<evidence type="ECO:0000256" key="2">
    <source>
        <dbReference type="ARBA" id="ARBA00004123"/>
    </source>
</evidence>
<dbReference type="GO" id="GO:0000978">
    <property type="term" value="F:RNA polymerase II cis-regulatory region sequence-specific DNA binding"/>
    <property type="evidence" value="ECO:0007669"/>
    <property type="project" value="TreeGrafter"/>
</dbReference>
<dbReference type="Pfam" id="PF05920">
    <property type="entry name" value="Homeobox_KN"/>
    <property type="match status" value="1"/>
</dbReference>
<dbReference type="InterPro" id="IPR009057">
    <property type="entry name" value="Homeodomain-like_sf"/>
</dbReference>
<keyword evidence="5 7" id="KW-0371">Homeobox</keyword>
<name>A0AAD9F0T2_DISEL</name>
<keyword evidence="6 7" id="KW-0539">Nucleus</keyword>
<dbReference type="SUPFAM" id="SSF46689">
    <property type="entry name" value="Homeodomain-like"/>
    <property type="match status" value="1"/>
</dbReference>
<evidence type="ECO:0000256" key="7">
    <source>
        <dbReference type="PROSITE-ProRule" id="PRU00108"/>
    </source>
</evidence>
<evidence type="ECO:0000313" key="10">
    <source>
        <dbReference type="EMBL" id="KAK1881390.1"/>
    </source>
</evidence>
<comment type="caution">
    <text evidence="10">The sequence shown here is derived from an EMBL/GenBank/DDBJ whole genome shotgun (WGS) entry which is preliminary data.</text>
</comment>
<dbReference type="GO" id="GO:0005634">
    <property type="term" value="C:nucleus"/>
    <property type="evidence" value="ECO:0007669"/>
    <property type="project" value="UniProtKB-SubCell"/>
</dbReference>
<dbReference type="AlphaFoldDB" id="A0AAD9F0T2"/>
<evidence type="ECO:0000256" key="3">
    <source>
        <dbReference type="ARBA" id="ARBA00008446"/>
    </source>
</evidence>
<evidence type="ECO:0000256" key="4">
    <source>
        <dbReference type="ARBA" id="ARBA00023125"/>
    </source>
</evidence>
<dbReference type="Gene3D" id="1.10.10.60">
    <property type="entry name" value="Homeodomain-like"/>
    <property type="match status" value="1"/>
</dbReference>
<sequence>GPGYDPYSGPPCSVDLLPLGVPGPFRRSSSRDATSSLKAWLTEHRRNPYPTRGEKVLLAILTSMTLTQVSTWFANARRRMKKERKTSWMKTPQRSEDEEREERGTPGEENQEPIREHQERAGGQEVSLMRKTSRLAASVGSLFVLVFREDSKVVQDEGQGPPGVREEDQGPQSAPKPKLWSLAEMATSADTRRERWNTCTTPETPYLPRHLRPPTCPHTYTCTTPEAPYLQTPVLHLRPPTCPDTCTTPRPPTCPTPVLHLRPPTCPDTCTTAETPYLPRHLPPTCPDTCTTPETPYGPDTCTTPEAPYLPPPVLHLRPLTCPHTCTTPETPYLPRP</sequence>
<organism evidence="10 11">
    <name type="scientific">Dissostichus eleginoides</name>
    <name type="common">Patagonian toothfish</name>
    <name type="synonym">Dissostichus amissus</name>
    <dbReference type="NCBI Taxonomy" id="100907"/>
    <lineage>
        <taxon>Eukaryota</taxon>
        <taxon>Metazoa</taxon>
        <taxon>Chordata</taxon>
        <taxon>Craniata</taxon>
        <taxon>Vertebrata</taxon>
        <taxon>Euteleostomi</taxon>
        <taxon>Actinopterygii</taxon>
        <taxon>Neopterygii</taxon>
        <taxon>Teleostei</taxon>
        <taxon>Neoteleostei</taxon>
        <taxon>Acanthomorphata</taxon>
        <taxon>Eupercaria</taxon>
        <taxon>Perciformes</taxon>
        <taxon>Notothenioidei</taxon>
        <taxon>Nototheniidae</taxon>
        <taxon>Dissostichus</taxon>
    </lineage>
</organism>
<proteinExistence type="inferred from homology"/>
<dbReference type="InterPro" id="IPR017970">
    <property type="entry name" value="Homeobox_CS"/>
</dbReference>
<feature type="compositionally biased region" description="Basic and acidic residues" evidence="8">
    <location>
        <begin position="93"/>
        <end position="122"/>
    </location>
</feature>
<dbReference type="InterPro" id="IPR008422">
    <property type="entry name" value="KN_HD"/>
</dbReference>
<evidence type="ECO:0000256" key="6">
    <source>
        <dbReference type="ARBA" id="ARBA00023242"/>
    </source>
</evidence>
<dbReference type="InterPro" id="IPR001356">
    <property type="entry name" value="HD"/>
</dbReference>
<dbReference type="PROSITE" id="PS00027">
    <property type="entry name" value="HOMEOBOX_1"/>
    <property type="match status" value="1"/>
</dbReference>
<dbReference type="EMBL" id="JASDAP010000024">
    <property type="protein sequence ID" value="KAK1881390.1"/>
    <property type="molecule type" value="Genomic_DNA"/>
</dbReference>
<feature type="non-terminal residue" evidence="10">
    <location>
        <position position="1"/>
    </location>
</feature>
<dbReference type="CDD" id="cd00086">
    <property type="entry name" value="homeodomain"/>
    <property type="match status" value="1"/>
</dbReference>
<feature type="region of interest" description="Disordered" evidence="8">
    <location>
        <begin position="80"/>
        <end position="126"/>
    </location>
</feature>
<evidence type="ECO:0000256" key="8">
    <source>
        <dbReference type="SAM" id="MobiDB-lite"/>
    </source>
</evidence>
<evidence type="ECO:0000256" key="5">
    <source>
        <dbReference type="ARBA" id="ARBA00023155"/>
    </source>
</evidence>